<proteinExistence type="predicted"/>
<evidence type="ECO:0000313" key="3">
    <source>
        <dbReference type="Proteomes" id="UP000008209"/>
    </source>
</evidence>
<name>E6XK18_SHEP2</name>
<dbReference type="EMBL" id="CP002457">
    <property type="protein sequence ID" value="ADV55448.1"/>
    <property type="molecule type" value="Genomic_DNA"/>
</dbReference>
<feature type="transmembrane region" description="Helical" evidence="1">
    <location>
        <begin position="6"/>
        <end position="26"/>
    </location>
</feature>
<keyword evidence="1" id="KW-0472">Membrane</keyword>
<sequence>MLTFLVKGLYAFEFTFIILFTSGYSVSAKRSKCIDQNSAVRVRIGESLLYLCLNNALGKKGLRKNA</sequence>
<dbReference type="KEGG" id="shp:Sput200_3050"/>
<keyword evidence="1" id="KW-0812">Transmembrane</keyword>
<protein>
    <submittedName>
        <fullName evidence="2">Uncharacterized protein</fullName>
    </submittedName>
</protein>
<dbReference type="HOGENOM" id="CLU_2828846_0_0_6"/>
<evidence type="ECO:0000256" key="1">
    <source>
        <dbReference type="SAM" id="Phobius"/>
    </source>
</evidence>
<organism evidence="2 3">
    <name type="scientific">Shewanella putrefaciens (strain 200)</name>
    <dbReference type="NCBI Taxonomy" id="399804"/>
    <lineage>
        <taxon>Bacteria</taxon>
        <taxon>Pseudomonadati</taxon>
        <taxon>Pseudomonadota</taxon>
        <taxon>Gammaproteobacteria</taxon>
        <taxon>Alteromonadales</taxon>
        <taxon>Shewanellaceae</taxon>
        <taxon>Shewanella</taxon>
    </lineage>
</organism>
<reference evidence="2 3" key="1">
    <citation type="submission" date="2011-01" db="EMBL/GenBank/DDBJ databases">
        <title>Complete sequence of Shewanella putrefaciens 200.</title>
        <authorList>
            <consortium name="US DOE Joint Genome Institute"/>
            <person name="Lucas S."/>
            <person name="Copeland A."/>
            <person name="Lapidus A."/>
            <person name="Cheng J.-F."/>
            <person name="Bruce D."/>
            <person name="Goodwin L."/>
            <person name="Pitluck S."/>
            <person name="Munk A.C."/>
            <person name="Detter J.C."/>
            <person name="Han C."/>
            <person name="Tapia R."/>
            <person name="Land M."/>
            <person name="Hauser L."/>
            <person name="Chang Y.-J."/>
            <person name="Jeffries C."/>
            <person name="Kyrpides N."/>
            <person name="Ivanova N."/>
            <person name="Mikhailova N."/>
            <person name="Kolker E."/>
            <person name="Lawrence C."/>
            <person name="McCue L.A."/>
            <person name="DiChristina T."/>
            <person name="Nealson K."/>
            <person name="Fredrickson J.K."/>
            <person name="Woyke T."/>
        </authorList>
    </citation>
    <scope>NUCLEOTIDE SEQUENCE [LARGE SCALE GENOMIC DNA]</scope>
    <source>
        <strain evidence="2 3">200</strain>
    </source>
</reference>
<keyword evidence="1" id="KW-1133">Transmembrane helix</keyword>
<dbReference type="Proteomes" id="UP000008209">
    <property type="component" value="Chromosome"/>
</dbReference>
<dbReference type="AlphaFoldDB" id="E6XK18"/>
<evidence type="ECO:0000313" key="2">
    <source>
        <dbReference type="EMBL" id="ADV55448.1"/>
    </source>
</evidence>
<accession>E6XK18</accession>
<gene>
    <name evidence="2" type="ordered locus">Sput200_3050</name>
</gene>